<evidence type="ECO:0000259" key="1">
    <source>
        <dbReference type="Pfam" id="PF02579"/>
    </source>
</evidence>
<dbReference type="PANTHER" id="PTHR42983:SF1">
    <property type="entry name" value="IRON-MOLYBDENUM PROTEIN"/>
    <property type="match status" value="1"/>
</dbReference>
<dbReference type="AlphaFoldDB" id="A0A9C9ENY5"/>
<gene>
    <name evidence="2" type="ORF">ENI34_10040</name>
</gene>
<dbReference type="CDD" id="cd00851">
    <property type="entry name" value="MTH1175"/>
    <property type="match status" value="1"/>
</dbReference>
<proteinExistence type="predicted"/>
<name>A0A9C9ENY5_UNCW3</name>
<protein>
    <recommendedName>
        <fullName evidence="1">Dinitrogenase iron-molybdenum cofactor biosynthesis domain-containing protein</fullName>
    </recommendedName>
</protein>
<evidence type="ECO:0000313" key="3">
    <source>
        <dbReference type="Proteomes" id="UP000885826"/>
    </source>
</evidence>
<dbReference type="InterPro" id="IPR033913">
    <property type="entry name" value="MTH1175_dom"/>
</dbReference>
<feature type="domain" description="Dinitrogenase iron-molybdenum cofactor biosynthesis" evidence="1">
    <location>
        <begin position="9"/>
        <end position="96"/>
    </location>
</feature>
<dbReference type="Proteomes" id="UP000885826">
    <property type="component" value="Unassembled WGS sequence"/>
</dbReference>
<dbReference type="Pfam" id="PF02579">
    <property type="entry name" value="Nitro_FeMo-Co"/>
    <property type="match status" value="1"/>
</dbReference>
<reference evidence="2" key="1">
    <citation type="journal article" date="2020" name="mSystems">
        <title>Genome- and Community-Level Interaction Insights into Carbon Utilization and Element Cycling Functions of Hydrothermarchaeota in Hydrothermal Sediment.</title>
        <authorList>
            <person name="Zhou Z."/>
            <person name="Liu Y."/>
            <person name="Xu W."/>
            <person name="Pan J."/>
            <person name="Luo Z.H."/>
            <person name="Li M."/>
        </authorList>
    </citation>
    <scope>NUCLEOTIDE SEQUENCE</scope>
    <source>
        <strain evidence="2">HyVt-388</strain>
    </source>
</reference>
<dbReference type="InterPro" id="IPR003731">
    <property type="entry name" value="Di-Nase_FeMo-co_biosynth"/>
</dbReference>
<evidence type="ECO:0000313" key="2">
    <source>
        <dbReference type="EMBL" id="HEC79459.1"/>
    </source>
</evidence>
<accession>A0A9C9ENY5</accession>
<dbReference type="SUPFAM" id="SSF53146">
    <property type="entry name" value="Nitrogenase accessory factor-like"/>
    <property type="match status" value="1"/>
</dbReference>
<dbReference type="Gene3D" id="3.30.420.130">
    <property type="entry name" value="Dinitrogenase iron-molybdenum cofactor biosynthesis domain"/>
    <property type="match status" value="1"/>
</dbReference>
<comment type="caution">
    <text evidence="2">The sequence shown here is derived from an EMBL/GenBank/DDBJ whole genome shotgun (WGS) entry which is preliminary data.</text>
</comment>
<organism evidence="2 3">
    <name type="scientific">candidate division WOR-3 bacterium</name>
    <dbReference type="NCBI Taxonomy" id="2052148"/>
    <lineage>
        <taxon>Bacteria</taxon>
        <taxon>Bacteria division WOR-3</taxon>
    </lineage>
</organism>
<dbReference type="PANTHER" id="PTHR42983">
    <property type="entry name" value="DINITROGENASE IRON-MOLYBDENUM COFACTOR PROTEIN-RELATED"/>
    <property type="match status" value="1"/>
</dbReference>
<sequence length="124" mass="13504">MKIVISTENNSVSPHFGRCPHFTLVDISDGKLQNRTVIENPGHSPGFLPQYFADKGVECIIAGGMGVRAQNLFVQYGIETVLGITGRVDDVIDEIINGTLKGGESLCDRARGGHTECKEHKNEH</sequence>
<dbReference type="InterPro" id="IPR036105">
    <property type="entry name" value="DiNase_FeMo-co_biosyn_sf"/>
</dbReference>
<dbReference type="EMBL" id="DRIG01000102">
    <property type="protein sequence ID" value="HEC79459.1"/>
    <property type="molecule type" value="Genomic_DNA"/>
</dbReference>